<dbReference type="Gene3D" id="3.90.79.10">
    <property type="entry name" value="Nucleoside Triphosphate Pyrophosphohydrolase"/>
    <property type="match status" value="1"/>
</dbReference>
<keyword evidence="2" id="KW-0378">Hydrolase</keyword>
<keyword evidence="3" id="KW-0460">Magnesium</keyword>
<dbReference type="PROSITE" id="PS51462">
    <property type="entry name" value="NUDIX"/>
    <property type="match status" value="1"/>
</dbReference>
<sequence length="151" mass="16933">MTPDIAAPQTATHAVLIDPRGFVLLVNPSYKKRWHLPGGYVHEGELPSTGLAREILEELGISPHLPPAPSVIAWAPHAGDRLLLYYAAKLTPQQARDMRTNGHEIIGFQWCNEGALDEWLHPAVAERIRLTLQCSRRGQTIFTEARRDTER</sequence>
<organism evidence="5 6">
    <name type="scientific">Actinomadura meridiana</name>
    <dbReference type="NCBI Taxonomy" id="559626"/>
    <lineage>
        <taxon>Bacteria</taxon>
        <taxon>Bacillati</taxon>
        <taxon>Actinomycetota</taxon>
        <taxon>Actinomycetes</taxon>
        <taxon>Streptosporangiales</taxon>
        <taxon>Thermomonosporaceae</taxon>
        <taxon>Actinomadura</taxon>
    </lineage>
</organism>
<proteinExistence type="predicted"/>
<dbReference type="InterPro" id="IPR020084">
    <property type="entry name" value="NUDIX_hydrolase_CS"/>
</dbReference>
<keyword evidence="6" id="KW-1185">Reference proteome</keyword>
<evidence type="ECO:0000313" key="6">
    <source>
        <dbReference type="Proteomes" id="UP001501710"/>
    </source>
</evidence>
<evidence type="ECO:0000313" key="5">
    <source>
        <dbReference type="EMBL" id="GAA4224165.1"/>
    </source>
</evidence>
<dbReference type="RefSeq" id="WP_344888339.1">
    <property type="nucleotide sequence ID" value="NZ_BAABAS010000002.1"/>
</dbReference>
<dbReference type="Proteomes" id="UP001501710">
    <property type="component" value="Unassembled WGS sequence"/>
</dbReference>
<dbReference type="Pfam" id="PF00293">
    <property type="entry name" value="NUDIX"/>
    <property type="match status" value="1"/>
</dbReference>
<dbReference type="PANTHER" id="PTHR43046:SF12">
    <property type="entry name" value="GDP-MANNOSE MANNOSYL HYDROLASE"/>
    <property type="match status" value="1"/>
</dbReference>
<dbReference type="PANTHER" id="PTHR43046">
    <property type="entry name" value="GDP-MANNOSE MANNOSYL HYDROLASE"/>
    <property type="match status" value="1"/>
</dbReference>
<dbReference type="InterPro" id="IPR000086">
    <property type="entry name" value="NUDIX_hydrolase_dom"/>
</dbReference>
<dbReference type="SUPFAM" id="SSF55811">
    <property type="entry name" value="Nudix"/>
    <property type="match status" value="1"/>
</dbReference>
<name>A0ABP8BRV3_9ACTN</name>
<evidence type="ECO:0000256" key="3">
    <source>
        <dbReference type="ARBA" id="ARBA00022842"/>
    </source>
</evidence>
<dbReference type="PROSITE" id="PS00893">
    <property type="entry name" value="NUDIX_BOX"/>
    <property type="match status" value="1"/>
</dbReference>
<comment type="caution">
    <text evidence="5">The sequence shown here is derived from an EMBL/GenBank/DDBJ whole genome shotgun (WGS) entry which is preliminary data.</text>
</comment>
<gene>
    <name evidence="5" type="ORF">GCM10022254_03020</name>
</gene>
<evidence type="ECO:0000256" key="1">
    <source>
        <dbReference type="ARBA" id="ARBA00001946"/>
    </source>
</evidence>
<evidence type="ECO:0000256" key="2">
    <source>
        <dbReference type="ARBA" id="ARBA00022801"/>
    </source>
</evidence>
<accession>A0ABP8BRV3</accession>
<feature type="domain" description="Nudix hydrolase" evidence="4">
    <location>
        <begin position="7"/>
        <end position="136"/>
    </location>
</feature>
<evidence type="ECO:0000259" key="4">
    <source>
        <dbReference type="PROSITE" id="PS51462"/>
    </source>
</evidence>
<dbReference type="EMBL" id="BAABAS010000002">
    <property type="protein sequence ID" value="GAA4224165.1"/>
    <property type="molecule type" value="Genomic_DNA"/>
</dbReference>
<reference evidence="6" key="1">
    <citation type="journal article" date="2019" name="Int. J. Syst. Evol. Microbiol.">
        <title>The Global Catalogue of Microorganisms (GCM) 10K type strain sequencing project: providing services to taxonomists for standard genome sequencing and annotation.</title>
        <authorList>
            <consortium name="The Broad Institute Genomics Platform"/>
            <consortium name="The Broad Institute Genome Sequencing Center for Infectious Disease"/>
            <person name="Wu L."/>
            <person name="Ma J."/>
        </authorList>
    </citation>
    <scope>NUCLEOTIDE SEQUENCE [LARGE SCALE GENOMIC DNA]</scope>
    <source>
        <strain evidence="6">JCM 17440</strain>
    </source>
</reference>
<comment type="cofactor">
    <cofactor evidence="1">
        <name>Mg(2+)</name>
        <dbReference type="ChEBI" id="CHEBI:18420"/>
    </cofactor>
</comment>
<protein>
    <recommendedName>
        <fullName evidence="4">Nudix hydrolase domain-containing protein</fullName>
    </recommendedName>
</protein>
<dbReference type="InterPro" id="IPR015797">
    <property type="entry name" value="NUDIX_hydrolase-like_dom_sf"/>
</dbReference>